<sequence>MSFIANYEQNFEEWDYITGDVYKNMSIAVDRYDYLYNIDDENGLKIALRDPSNNFWTKWIGFPGLLWANNLDKFGSSTGGLTAAIDVHRSVLKNEIIIESDYQTYEKNYDAAKLIGKIIEGKGFQPLYYYSGNKSVHIHVFFDWNCLKKLDPMIQDQLRIIFRDSKLRFKRKFMEWIRTKMITCWDTNAKKFDTDLIKGTHLIRCELSKNKQGYKTFLGYTYKDMSFVPYICNEKNRIYPKLGKIRLSSPNNIQELIEEFIESIRVKKKSERIRKRNQTLGNWGVEAPPEKIRECVKSILSEDFKKAGDGFQRGMFILLNELRRVLGDSQARIVINDWNAKMDFPLKEQEIEYRFKKKIYTLTCSYIHKFLKEVGIDILEKCKEKV</sequence>
<evidence type="ECO:0000313" key="1">
    <source>
        <dbReference type="EMBL" id="KKL69085.1"/>
    </source>
</evidence>
<organism evidence="1">
    <name type="scientific">marine sediment metagenome</name>
    <dbReference type="NCBI Taxonomy" id="412755"/>
    <lineage>
        <taxon>unclassified sequences</taxon>
        <taxon>metagenomes</taxon>
        <taxon>ecological metagenomes</taxon>
    </lineage>
</organism>
<accession>A0A0F9GI26</accession>
<comment type="caution">
    <text evidence="1">The sequence shown here is derived from an EMBL/GenBank/DDBJ whole genome shotgun (WGS) entry which is preliminary data.</text>
</comment>
<name>A0A0F9GI26_9ZZZZ</name>
<proteinExistence type="predicted"/>
<dbReference type="AlphaFoldDB" id="A0A0F9GI26"/>
<gene>
    <name evidence="1" type="ORF">LCGC14_2118480</name>
</gene>
<dbReference type="EMBL" id="LAZR01026327">
    <property type="protein sequence ID" value="KKL69085.1"/>
    <property type="molecule type" value="Genomic_DNA"/>
</dbReference>
<reference evidence="1" key="1">
    <citation type="journal article" date="2015" name="Nature">
        <title>Complex archaea that bridge the gap between prokaryotes and eukaryotes.</title>
        <authorList>
            <person name="Spang A."/>
            <person name="Saw J.H."/>
            <person name="Jorgensen S.L."/>
            <person name="Zaremba-Niedzwiedzka K."/>
            <person name="Martijn J."/>
            <person name="Lind A.E."/>
            <person name="van Eijk R."/>
            <person name="Schleper C."/>
            <person name="Guy L."/>
            <person name="Ettema T.J."/>
        </authorList>
    </citation>
    <scope>NUCLEOTIDE SEQUENCE</scope>
</reference>
<protein>
    <submittedName>
        <fullName evidence="1">Uncharacterized protein</fullName>
    </submittedName>
</protein>